<protein>
    <submittedName>
        <fullName evidence="2">Uncharacterized protein</fullName>
    </submittedName>
</protein>
<dbReference type="AlphaFoldDB" id="R0LM38"/>
<sequence length="51" mass="5660">MVSDHTGSSIPEIFNQNKVLSLNRGYGNRVLTTPNLYSGNNNGDNDENTYQ</sequence>
<dbReference type="Proteomes" id="UP000296049">
    <property type="component" value="Unassembled WGS sequence"/>
</dbReference>
<gene>
    <name evidence="2" type="ORF">Anapl_09594</name>
</gene>
<name>R0LM38_ANAPL</name>
<reference evidence="3" key="1">
    <citation type="journal article" date="2013" name="Nat. Genet.">
        <title>The duck genome and transcriptome provide insight into an avian influenza virus reservoir species.</title>
        <authorList>
            <person name="Huang Y."/>
            <person name="Li Y."/>
            <person name="Burt D.W."/>
            <person name="Chen H."/>
            <person name="Zhang Y."/>
            <person name="Qian W."/>
            <person name="Kim H."/>
            <person name="Gan S."/>
            <person name="Zhao Y."/>
            <person name="Li J."/>
            <person name="Yi K."/>
            <person name="Feng H."/>
            <person name="Zhu P."/>
            <person name="Li B."/>
            <person name="Liu Q."/>
            <person name="Fairley S."/>
            <person name="Magor K.E."/>
            <person name="Du Z."/>
            <person name="Hu X."/>
            <person name="Goodman L."/>
            <person name="Tafer H."/>
            <person name="Vignal A."/>
            <person name="Lee T."/>
            <person name="Kim K.W."/>
            <person name="Sheng Z."/>
            <person name="An Y."/>
            <person name="Searle S."/>
            <person name="Herrero J."/>
            <person name="Groenen M.A."/>
            <person name="Crooijmans R.P."/>
            <person name="Faraut T."/>
            <person name="Cai Q."/>
            <person name="Webster R.G."/>
            <person name="Aldridge J.R."/>
            <person name="Warren W.C."/>
            <person name="Bartschat S."/>
            <person name="Kehr S."/>
            <person name="Marz M."/>
            <person name="Stadler P.F."/>
            <person name="Smith J."/>
            <person name="Kraus R.H."/>
            <person name="Zhao Y."/>
            <person name="Ren L."/>
            <person name="Fei J."/>
            <person name="Morisson M."/>
            <person name="Kaiser P."/>
            <person name="Griffin D.K."/>
            <person name="Rao M."/>
            <person name="Pitel F."/>
            <person name="Wang J."/>
            <person name="Li N."/>
        </authorList>
    </citation>
    <scope>NUCLEOTIDE SEQUENCE [LARGE SCALE GENOMIC DNA]</scope>
</reference>
<organism evidence="2 3">
    <name type="scientific">Anas platyrhynchos</name>
    <name type="common">Mallard</name>
    <name type="synonym">Anas boschas</name>
    <dbReference type="NCBI Taxonomy" id="8839"/>
    <lineage>
        <taxon>Eukaryota</taxon>
        <taxon>Metazoa</taxon>
        <taxon>Chordata</taxon>
        <taxon>Craniata</taxon>
        <taxon>Vertebrata</taxon>
        <taxon>Euteleostomi</taxon>
        <taxon>Archelosauria</taxon>
        <taxon>Archosauria</taxon>
        <taxon>Dinosauria</taxon>
        <taxon>Saurischia</taxon>
        <taxon>Theropoda</taxon>
        <taxon>Coelurosauria</taxon>
        <taxon>Aves</taxon>
        <taxon>Neognathae</taxon>
        <taxon>Galloanserae</taxon>
        <taxon>Anseriformes</taxon>
        <taxon>Anatidae</taxon>
        <taxon>Anatinae</taxon>
        <taxon>Anas</taxon>
    </lineage>
</organism>
<accession>R0LM38</accession>
<evidence type="ECO:0000313" key="2">
    <source>
        <dbReference type="EMBL" id="EOB01463.1"/>
    </source>
</evidence>
<dbReference type="EMBL" id="KB743090">
    <property type="protein sequence ID" value="EOB01463.1"/>
    <property type="molecule type" value="Genomic_DNA"/>
</dbReference>
<keyword evidence="3" id="KW-1185">Reference proteome</keyword>
<proteinExistence type="predicted"/>
<evidence type="ECO:0000313" key="3">
    <source>
        <dbReference type="Proteomes" id="UP000296049"/>
    </source>
</evidence>
<evidence type="ECO:0000256" key="1">
    <source>
        <dbReference type="SAM" id="MobiDB-lite"/>
    </source>
</evidence>
<feature type="compositionally biased region" description="Polar residues" evidence="1">
    <location>
        <begin position="31"/>
        <end position="43"/>
    </location>
</feature>
<feature type="region of interest" description="Disordered" evidence="1">
    <location>
        <begin position="31"/>
        <end position="51"/>
    </location>
</feature>